<keyword evidence="1" id="KW-0560">Oxidoreductase</keyword>
<evidence type="ECO:0000259" key="3">
    <source>
        <dbReference type="Pfam" id="PF00296"/>
    </source>
</evidence>
<dbReference type="Proteomes" id="UP000654345">
    <property type="component" value="Unassembled WGS sequence"/>
</dbReference>
<accession>A0ABQ3V5V3</accession>
<evidence type="ECO:0000313" key="4">
    <source>
        <dbReference type="EMBL" id="GHO60005.1"/>
    </source>
</evidence>
<dbReference type="Gene3D" id="3.20.20.30">
    <property type="entry name" value="Luciferase-like domain"/>
    <property type="match status" value="1"/>
</dbReference>
<dbReference type="InterPro" id="IPR036661">
    <property type="entry name" value="Luciferase-like_sf"/>
</dbReference>
<dbReference type="SUPFAM" id="SSF51679">
    <property type="entry name" value="Bacterial luciferase-like"/>
    <property type="match status" value="1"/>
</dbReference>
<dbReference type="InterPro" id="IPR011251">
    <property type="entry name" value="Luciferase-like_dom"/>
</dbReference>
<dbReference type="PANTHER" id="PTHR30137:SF8">
    <property type="entry name" value="BLR5498 PROTEIN"/>
    <property type="match status" value="1"/>
</dbReference>
<protein>
    <submittedName>
        <fullName evidence="4">Luciferase</fullName>
    </submittedName>
</protein>
<keyword evidence="2" id="KW-0503">Monooxygenase</keyword>
<evidence type="ECO:0000313" key="5">
    <source>
        <dbReference type="Proteomes" id="UP000654345"/>
    </source>
</evidence>
<comment type="caution">
    <text evidence="4">The sequence shown here is derived from an EMBL/GenBank/DDBJ whole genome shotgun (WGS) entry which is preliminary data.</text>
</comment>
<reference evidence="4 5" key="1">
    <citation type="journal article" date="2021" name="Int. J. Syst. Evol. Microbiol.">
        <title>Reticulibacter mediterranei gen. nov., sp. nov., within the new family Reticulibacteraceae fam. nov., and Ktedonospora formicarum gen. nov., sp. nov., Ktedonobacter robiniae sp. nov., Dictyobacter formicarum sp. nov. and Dictyobacter arantiisoli sp. nov., belonging to the class Ktedonobacteria.</title>
        <authorList>
            <person name="Yabe S."/>
            <person name="Zheng Y."/>
            <person name="Wang C.M."/>
            <person name="Sakai Y."/>
            <person name="Abe K."/>
            <person name="Yokota A."/>
            <person name="Donadio S."/>
            <person name="Cavaletti L."/>
            <person name="Monciardini P."/>
        </authorList>
    </citation>
    <scope>NUCLEOTIDE SEQUENCE [LARGE SCALE GENOMIC DNA]</scope>
    <source>
        <strain evidence="4 5">SOSP1-30</strain>
    </source>
</reference>
<keyword evidence="5" id="KW-1185">Reference proteome</keyword>
<dbReference type="PANTHER" id="PTHR30137">
    <property type="entry name" value="LUCIFERASE-LIKE MONOOXYGENASE"/>
    <property type="match status" value="1"/>
</dbReference>
<sequence length="352" mass="39500">MKFGLNFIPTFQSSKVSAEDYFAQALRLCERADTLGYSSAKTVEHYFHDYGGHSPNPSVLLAAIAARTTKLRLATGAVIPAFNNPIKLAGELAMLDNISHGRLDVGFGRAFIPEEFQAFNVPMDESRARFEEGIALIRQLWTQEEVSFTGNYHHLDHIHSSPKPVQQPHPPMWIASISSLEGVRWAAQQGYYLMIVSSVGGLERTSQLAHTYRTAWKEAEHLPGTEQIQVVVQCYLAESHEQALEGFKQARSVCMDVFAQALRSWQGQTSSAYLGYERLLGAFSKQTWQTSIEEGTALVGTPEEVLEQVYTLQRWYGDVELSLEILFGNMPDMESMRTLELFAQGVMPHFQS</sequence>
<evidence type="ECO:0000256" key="2">
    <source>
        <dbReference type="ARBA" id="ARBA00023033"/>
    </source>
</evidence>
<dbReference type="InterPro" id="IPR050766">
    <property type="entry name" value="Bact_Lucif_Oxidored"/>
</dbReference>
<dbReference type="RefSeq" id="WP_201376193.1">
    <property type="nucleotide sequence ID" value="NZ_BNJG01000004.1"/>
</dbReference>
<gene>
    <name evidence="4" type="ORF">KSB_84800</name>
</gene>
<feature type="domain" description="Luciferase-like" evidence="3">
    <location>
        <begin position="1"/>
        <end position="316"/>
    </location>
</feature>
<proteinExistence type="predicted"/>
<dbReference type="Pfam" id="PF00296">
    <property type="entry name" value="Bac_luciferase"/>
    <property type="match status" value="1"/>
</dbReference>
<evidence type="ECO:0000256" key="1">
    <source>
        <dbReference type="ARBA" id="ARBA00023002"/>
    </source>
</evidence>
<organism evidence="4 5">
    <name type="scientific">Ktedonobacter robiniae</name>
    <dbReference type="NCBI Taxonomy" id="2778365"/>
    <lineage>
        <taxon>Bacteria</taxon>
        <taxon>Bacillati</taxon>
        <taxon>Chloroflexota</taxon>
        <taxon>Ktedonobacteria</taxon>
        <taxon>Ktedonobacterales</taxon>
        <taxon>Ktedonobacteraceae</taxon>
        <taxon>Ktedonobacter</taxon>
    </lineage>
</organism>
<dbReference type="EMBL" id="BNJG01000004">
    <property type="protein sequence ID" value="GHO60005.1"/>
    <property type="molecule type" value="Genomic_DNA"/>
</dbReference>
<name>A0ABQ3V5V3_9CHLR</name>